<keyword evidence="2" id="KW-1133">Transmembrane helix</keyword>
<accession>A0A7Z1AFX8</accession>
<protein>
    <submittedName>
        <fullName evidence="3">Uncharacterized protein</fullName>
    </submittedName>
</protein>
<evidence type="ECO:0000313" key="4">
    <source>
        <dbReference type="Proteomes" id="UP000094769"/>
    </source>
</evidence>
<sequence length="239" mass="27090">MVDIKKYRVPKIVGANEGVPRWIRLCLLLLLLSGVAWMAYKQGGSSLAQGFARLQSGMDHVQTLEQERNELRRQLAMVKQAAEVDREALLAIREQIKKLQDERLKMEEELTFLRGIVSTSSKQQVLRVQNFKLEAGLEAQQFVYKFSVSQVINSGSVVKGRIELSIMGLQDGQAKLLKLEELSDEKLSSHKMRFRYYQNVEGKLHLPTGFEPATITIDVKPSSSKLKPVSEAYNWSPIS</sequence>
<dbReference type="RefSeq" id="WP_154723092.1">
    <property type="nucleotide sequence ID" value="NZ_MARB01000011.1"/>
</dbReference>
<reference evidence="3 4" key="1">
    <citation type="submission" date="2016-06" db="EMBL/GenBank/DDBJ databases">
        <title>Genome sequence of endosymbiont of Candidatus Endolucinida thiodiazotropha.</title>
        <authorList>
            <person name="Poehlein A."/>
            <person name="Koenig S."/>
            <person name="Heiden S.E."/>
            <person name="Thuermer A."/>
            <person name="Voget S."/>
            <person name="Daniel R."/>
            <person name="Markert S."/>
            <person name="Gros O."/>
            <person name="Schweder T."/>
        </authorList>
    </citation>
    <scope>NUCLEOTIDE SEQUENCE [LARGE SCALE GENOMIC DNA]</scope>
    <source>
        <strain evidence="3 4">COS</strain>
    </source>
</reference>
<keyword evidence="4" id="KW-1185">Reference proteome</keyword>
<feature type="transmembrane region" description="Helical" evidence="2">
    <location>
        <begin position="21"/>
        <end position="40"/>
    </location>
</feature>
<keyword evidence="2" id="KW-0812">Transmembrane</keyword>
<feature type="coiled-coil region" evidence="1">
    <location>
        <begin position="54"/>
        <end position="116"/>
    </location>
</feature>
<dbReference type="InterPro" id="IPR046703">
    <property type="entry name" value="DUF6776"/>
</dbReference>
<proteinExistence type="predicted"/>
<keyword evidence="2" id="KW-0472">Membrane</keyword>
<evidence type="ECO:0000313" key="3">
    <source>
        <dbReference type="EMBL" id="ODJ87504.1"/>
    </source>
</evidence>
<name>A0A7Z1AFX8_9GAMM</name>
<dbReference type="OrthoDB" id="7056878at2"/>
<keyword evidence="1" id="KW-0175">Coiled coil</keyword>
<dbReference type="Pfam" id="PF20567">
    <property type="entry name" value="DUF6776"/>
    <property type="match status" value="1"/>
</dbReference>
<gene>
    <name evidence="3" type="ORF">CODIS_22090</name>
</gene>
<dbReference type="EMBL" id="MARB01000011">
    <property type="protein sequence ID" value="ODJ87504.1"/>
    <property type="molecule type" value="Genomic_DNA"/>
</dbReference>
<dbReference type="Proteomes" id="UP000094769">
    <property type="component" value="Unassembled WGS sequence"/>
</dbReference>
<comment type="caution">
    <text evidence="3">The sequence shown here is derived from an EMBL/GenBank/DDBJ whole genome shotgun (WGS) entry which is preliminary data.</text>
</comment>
<dbReference type="AlphaFoldDB" id="A0A7Z1AFX8"/>
<organism evidence="3 4">
    <name type="scientific">Candidatus Thiodiazotropha endolucinida</name>
    <dbReference type="NCBI Taxonomy" id="1655433"/>
    <lineage>
        <taxon>Bacteria</taxon>
        <taxon>Pseudomonadati</taxon>
        <taxon>Pseudomonadota</taxon>
        <taxon>Gammaproteobacteria</taxon>
        <taxon>Chromatiales</taxon>
        <taxon>Sedimenticolaceae</taxon>
        <taxon>Candidatus Thiodiazotropha</taxon>
    </lineage>
</organism>
<evidence type="ECO:0000256" key="2">
    <source>
        <dbReference type="SAM" id="Phobius"/>
    </source>
</evidence>
<evidence type="ECO:0000256" key="1">
    <source>
        <dbReference type="SAM" id="Coils"/>
    </source>
</evidence>